<feature type="repeat" description="WD" evidence="9">
    <location>
        <begin position="248"/>
        <end position="281"/>
    </location>
</feature>
<dbReference type="KEGG" id="aplc:110981678"/>
<sequence length="410" mass="46405">MAAEIRTRPQTRRPVLVSKLEGCNGTVTKAIIIPKEDGVISVSEDRTVRVWLKRDSGLYWPSICHSMQASCSTMEFNPETRRLFVGLDNGIISEFSISEDYNSLKTRREYLAHQSRVTDVFFSVLTELVLSLGRDKFFQWHCSETGRRLGGYKLEAWGTALQFDEETKHAFVADYSGQITVLKVMDNGHQVITSLKGHSVPFLFFHLDKGSTRCLAWDTENKLLFSGSFDQSIIVWDIGGQKGTAFELQGHTGKVESVCYSARSKQLFSAGDDNNIVVWNMAGKRQETPEWEESDTCQKCSSPFFWNFKEMWTSKTLGVRQHHCRKCGHALCDKCTPERSTLPTLGFEFEVRICKDCADSLTDADRAPMASFYDSKHAIVSMYLDDVKGQLVTCGTDKVIKLWDVSTLIQ</sequence>
<reference evidence="12" key="1">
    <citation type="submission" date="2025-08" db="UniProtKB">
        <authorList>
            <consortium name="RefSeq"/>
        </authorList>
    </citation>
    <scope>IDENTIFICATION</scope>
</reference>
<dbReference type="Pfam" id="PF00400">
    <property type="entry name" value="WD40"/>
    <property type="match status" value="4"/>
</dbReference>
<organism evidence="11 12">
    <name type="scientific">Acanthaster planci</name>
    <name type="common">Crown-of-thorns starfish</name>
    <dbReference type="NCBI Taxonomy" id="133434"/>
    <lineage>
        <taxon>Eukaryota</taxon>
        <taxon>Metazoa</taxon>
        <taxon>Echinodermata</taxon>
        <taxon>Eleutherozoa</taxon>
        <taxon>Asterozoa</taxon>
        <taxon>Asteroidea</taxon>
        <taxon>Valvatacea</taxon>
        <taxon>Valvatida</taxon>
        <taxon>Acanthasteridae</taxon>
        <taxon>Acanthaster</taxon>
    </lineage>
</organism>
<dbReference type="InterPro" id="IPR015943">
    <property type="entry name" value="WD40/YVTN_repeat-like_dom_sf"/>
</dbReference>
<feature type="domain" description="FYVE-type" evidence="10">
    <location>
        <begin position="291"/>
        <end position="362"/>
    </location>
</feature>
<dbReference type="InterPro" id="IPR036322">
    <property type="entry name" value="WD40_repeat_dom_sf"/>
</dbReference>
<name>A0A8B7YPF1_ACAPL</name>
<dbReference type="InterPro" id="IPR013083">
    <property type="entry name" value="Znf_RING/FYVE/PHD"/>
</dbReference>
<dbReference type="Proteomes" id="UP000694845">
    <property type="component" value="Unplaced"/>
</dbReference>
<evidence type="ECO:0000259" key="10">
    <source>
        <dbReference type="PROSITE" id="PS50178"/>
    </source>
</evidence>
<dbReference type="Gene3D" id="3.30.40.10">
    <property type="entry name" value="Zinc/RING finger domain, C3HC4 (zinc finger)"/>
    <property type="match status" value="1"/>
</dbReference>
<keyword evidence="11" id="KW-1185">Reference proteome</keyword>
<protein>
    <submittedName>
        <fullName evidence="12">WD repeat and FYVE domain-containing protein 2-like isoform X1</fullName>
    </submittedName>
</protein>
<feature type="repeat" description="WD" evidence="9">
    <location>
        <begin position="205"/>
        <end position="238"/>
    </location>
</feature>
<dbReference type="PROSITE" id="PS50178">
    <property type="entry name" value="ZF_FYVE"/>
    <property type="match status" value="1"/>
</dbReference>
<evidence type="ECO:0000313" key="11">
    <source>
        <dbReference type="Proteomes" id="UP000694845"/>
    </source>
</evidence>
<dbReference type="InterPro" id="IPR019775">
    <property type="entry name" value="WD40_repeat_CS"/>
</dbReference>
<dbReference type="Pfam" id="PF01363">
    <property type="entry name" value="FYVE"/>
    <property type="match status" value="1"/>
</dbReference>
<dbReference type="Gene3D" id="2.130.10.10">
    <property type="entry name" value="YVTN repeat-like/Quinoprotein amine dehydrogenase"/>
    <property type="match status" value="2"/>
</dbReference>
<dbReference type="GO" id="GO:0005769">
    <property type="term" value="C:early endosome"/>
    <property type="evidence" value="ECO:0007669"/>
    <property type="project" value="UniProtKB-SubCell"/>
</dbReference>
<dbReference type="SUPFAM" id="SSF57903">
    <property type="entry name" value="FYVE/PHD zinc finger"/>
    <property type="match status" value="1"/>
</dbReference>
<evidence type="ECO:0000256" key="9">
    <source>
        <dbReference type="PROSITE-ProRule" id="PRU00221"/>
    </source>
</evidence>
<keyword evidence="6 8" id="KW-0863">Zinc-finger</keyword>
<dbReference type="SUPFAM" id="SSF50978">
    <property type="entry name" value="WD40 repeat-like"/>
    <property type="match status" value="1"/>
</dbReference>
<dbReference type="OrthoDB" id="63070at2759"/>
<evidence type="ECO:0000256" key="6">
    <source>
        <dbReference type="ARBA" id="ARBA00022771"/>
    </source>
</evidence>
<dbReference type="PROSITE" id="PS50082">
    <property type="entry name" value="WD_REPEATS_2"/>
    <property type="match status" value="3"/>
</dbReference>
<dbReference type="InterPro" id="IPR020472">
    <property type="entry name" value="WD40_PAC1"/>
</dbReference>
<dbReference type="InterPro" id="IPR042234">
    <property type="entry name" value="WDFY1/WDFY2"/>
</dbReference>
<dbReference type="InterPro" id="IPR001680">
    <property type="entry name" value="WD40_rpt"/>
</dbReference>
<keyword evidence="3" id="KW-0479">Metal-binding</keyword>
<proteinExistence type="predicted"/>
<dbReference type="SMART" id="SM00320">
    <property type="entry name" value="WD40"/>
    <property type="match status" value="6"/>
</dbReference>
<dbReference type="InterPro" id="IPR000306">
    <property type="entry name" value="Znf_FYVE"/>
</dbReference>
<dbReference type="FunFam" id="3.30.40.10:FF:000105">
    <property type="entry name" value="WD repeat and FYVE domain-containing protein 2"/>
    <property type="match status" value="1"/>
</dbReference>
<dbReference type="InterPro" id="IPR011011">
    <property type="entry name" value="Znf_FYVE_PHD"/>
</dbReference>
<evidence type="ECO:0000256" key="5">
    <source>
        <dbReference type="ARBA" id="ARBA00022753"/>
    </source>
</evidence>
<dbReference type="GO" id="GO:0008270">
    <property type="term" value="F:zinc ion binding"/>
    <property type="evidence" value="ECO:0007669"/>
    <property type="project" value="UniProtKB-KW"/>
</dbReference>
<evidence type="ECO:0000256" key="8">
    <source>
        <dbReference type="PROSITE-ProRule" id="PRU00091"/>
    </source>
</evidence>
<dbReference type="AlphaFoldDB" id="A0A8B7YPF1"/>
<gene>
    <name evidence="12" type="primary">LOC110981678</name>
</gene>
<accession>A0A8B7YPF1</accession>
<dbReference type="RefSeq" id="XP_022095154.1">
    <property type="nucleotide sequence ID" value="XM_022239462.1"/>
</dbReference>
<dbReference type="PROSITE" id="PS50294">
    <property type="entry name" value="WD_REPEATS_REGION"/>
    <property type="match status" value="3"/>
</dbReference>
<evidence type="ECO:0000256" key="1">
    <source>
        <dbReference type="ARBA" id="ARBA00004412"/>
    </source>
</evidence>
<dbReference type="SMART" id="SM00064">
    <property type="entry name" value="FYVE"/>
    <property type="match status" value="1"/>
</dbReference>
<evidence type="ECO:0000256" key="2">
    <source>
        <dbReference type="ARBA" id="ARBA00022574"/>
    </source>
</evidence>
<dbReference type="PROSITE" id="PS00678">
    <property type="entry name" value="WD_REPEATS_1"/>
    <property type="match status" value="3"/>
</dbReference>
<comment type="subcellular location">
    <subcellularLocation>
        <location evidence="1">Early endosome</location>
    </subcellularLocation>
</comment>
<dbReference type="GeneID" id="110981678"/>
<dbReference type="PANTHER" id="PTHR46189:SF1">
    <property type="entry name" value="LD41958P"/>
    <property type="match status" value="1"/>
</dbReference>
<evidence type="ECO:0000256" key="3">
    <source>
        <dbReference type="ARBA" id="ARBA00022723"/>
    </source>
</evidence>
<dbReference type="InterPro" id="IPR017455">
    <property type="entry name" value="Znf_FYVE-rel"/>
</dbReference>
<keyword evidence="4" id="KW-0677">Repeat</keyword>
<dbReference type="PANTHER" id="PTHR46189">
    <property type="entry name" value="LD41958P"/>
    <property type="match status" value="1"/>
</dbReference>
<dbReference type="CDD" id="cd15718">
    <property type="entry name" value="FYVE_WDFY1_like"/>
    <property type="match status" value="1"/>
</dbReference>
<keyword evidence="2 9" id="KW-0853">WD repeat</keyword>
<evidence type="ECO:0000256" key="7">
    <source>
        <dbReference type="ARBA" id="ARBA00022833"/>
    </source>
</evidence>
<evidence type="ECO:0000313" key="12">
    <source>
        <dbReference type="RefSeq" id="XP_022095154.1"/>
    </source>
</evidence>
<dbReference type="PRINTS" id="PR00320">
    <property type="entry name" value="GPROTEINBRPT"/>
</dbReference>
<keyword evidence="7" id="KW-0862">Zinc</keyword>
<evidence type="ECO:0000256" key="4">
    <source>
        <dbReference type="ARBA" id="ARBA00022737"/>
    </source>
</evidence>
<feature type="repeat" description="WD" evidence="9">
    <location>
        <begin position="372"/>
        <end position="410"/>
    </location>
</feature>
<keyword evidence="5" id="KW-0967">Endosome</keyword>